<reference evidence="1 2" key="1">
    <citation type="submission" date="2017-06" db="EMBL/GenBank/DDBJ databases">
        <title>Comparative genomic analysis of Ambrosia Fusariam Clade fungi.</title>
        <authorList>
            <person name="Stajich J.E."/>
            <person name="Carrillo J."/>
            <person name="Kijimoto T."/>
            <person name="Eskalen A."/>
            <person name="O'Donnell K."/>
            <person name="Kasson M."/>
        </authorList>
    </citation>
    <scope>NUCLEOTIDE SEQUENCE [LARGE SCALE GENOMIC DNA]</scope>
    <source>
        <strain evidence="1 2">NRRL62579</strain>
    </source>
</reference>
<evidence type="ECO:0000313" key="1">
    <source>
        <dbReference type="EMBL" id="RSL83124.1"/>
    </source>
</evidence>
<dbReference type="EMBL" id="NKCK01000390">
    <property type="protein sequence ID" value="RSL83124.1"/>
    <property type="molecule type" value="Genomic_DNA"/>
</dbReference>
<proteinExistence type="predicted"/>
<comment type="caution">
    <text evidence="1">The sequence shown here is derived from an EMBL/GenBank/DDBJ whole genome shotgun (WGS) entry which is preliminary data.</text>
</comment>
<sequence>MMTATIQKAEETVCLVLHGKKKTEISDAYFEYAVDHTIWHNWAAVTMRNERPGTQCNAAP</sequence>
<organism evidence="1 2">
    <name type="scientific">Fusarium oligoseptatum</name>
    <dbReference type="NCBI Taxonomy" id="2604345"/>
    <lineage>
        <taxon>Eukaryota</taxon>
        <taxon>Fungi</taxon>
        <taxon>Dikarya</taxon>
        <taxon>Ascomycota</taxon>
        <taxon>Pezizomycotina</taxon>
        <taxon>Sordariomycetes</taxon>
        <taxon>Hypocreomycetidae</taxon>
        <taxon>Hypocreales</taxon>
        <taxon>Nectriaceae</taxon>
        <taxon>Fusarium</taxon>
        <taxon>Fusarium solani species complex</taxon>
    </lineage>
</organism>
<dbReference type="AlphaFoldDB" id="A0A428S070"/>
<dbReference type="Proteomes" id="UP000287144">
    <property type="component" value="Unassembled WGS sequence"/>
</dbReference>
<name>A0A428S070_9HYPO</name>
<evidence type="ECO:0000313" key="2">
    <source>
        <dbReference type="Proteomes" id="UP000287144"/>
    </source>
</evidence>
<accession>A0A428S070</accession>
<gene>
    <name evidence="1" type="ORF">CEP52_016796</name>
</gene>
<protein>
    <submittedName>
        <fullName evidence="1">Uncharacterized protein</fullName>
    </submittedName>
</protein>
<keyword evidence="2" id="KW-1185">Reference proteome</keyword>